<evidence type="ECO:0000259" key="4">
    <source>
        <dbReference type="PROSITE" id="PS50932"/>
    </source>
</evidence>
<evidence type="ECO:0000256" key="1">
    <source>
        <dbReference type="ARBA" id="ARBA00023015"/>
    </source>
</evidence>
<keyword evidence="2" id="KW-0238">DNA-binding</keyword>
<dbReference type="SUPFAM" id="SSF47413">
    <property type="entry name" value="lambda repressor-like DNA-binding domains"/>
    <property type="match status" value="1"/>
</dbReference>
<dbReference type="InterPro" id="IPR000843">
    <property type="entry name" value="HTH_LacI"/>
</dbReference>
<dbReference type="InterPro" id="IPR028082">
    <property type="entry name" value="Peripla_BP_I"/>
</dbReference>
<evidence type="ECO:0000256" key="2">
    <source>
        <dbReference type="ARBA" id="ARBA00023125"/>
    </source>
</evidence>
<dbReference type="InterPro" id="IPR010982">
    <property type="entry name" value="Lambda_DNA-bd_dom_sf"/>
</dbReference>
<dbReference type="EMBL" id="JAVRHL010000009">
    <property type="protein sequence ID" value="MDT0684700.1"/>
    <property type="molecule type" value="Genomic_DNA"/>
</dbReference>
<name>A0ABU3DLW9_9RHOB</name>
<keyword evidence="3" id="KW-0804">Transcription</keyword>
<accession>A0ABU3DLW9</accession>
<dbReference type="PANTHER" id="PTHR30146:SF109">
    <property type="entry name" value="HTH-TYPE TRANSCRIPTIONAL REGULATOR GALS"/>
    <property type="match status" value="1"/>
</dbReference>
<dbReference type="PROSITE" id="PS50932">
    <property type="entry name" value="HTH_LACI_2"/>
    <property type="match status" value="1"/>
</dbReference>
<feature type="domain" description="HTH lacI-type" evidence="4">
    <location>
        <begin position="5"/>
        <end position="59"/>
    </location>
</feature>
<comment type="caution">
    <text evidence="5">The sequence shown here is derived from an EMBL/GenBank/DDBJ whole genome shotgun (WGS) entry which is preliminary data.</text>
</comment>
<keyword evidence="6" id="KW-1185">Reference proteome</keyword>
<dbReference type="SMART" id="SM00354">
    <property type="entry name" value="HTH_LACI"/>
    <property type="match status" value="1"/>
</dbReference>
<dbReference type="CDD" id="cd01392">
    <property type="entry name" value="HTH_LacI"/>
    <property type="match status" value="1"/>
</dbReference>
<dbReference type="Pfam" id="PF00356">
    <property type="entry name" value="LacI"/>
    <property type="match status" value="1"/>
</dbReference>
<keyword evidence="1" id="KW-0805">Transcription regulation</keyword>
<dbReference type="Proteomes" id="UP001265259">
    <property type="component" value="Unassembled WGS sequence"/>
</dbReference>
<dbReference type="Gene3D" id="1.10.260.40">
    <property type="entry name" value="lambda repressor-like DNA-binding domains"/>
    <property type="match status" value="1"/>
</dbReference>
<dbReference type="Gene3D" id="3.40.50.2300">
    <property type="match status" value="2"/>
</dbReference>
<gene>
    <name evidence="5" type="ORF">RM543_18735</name>
</gene>
<dbReference type="SUPFAM" id="SSF53822">
    <property type="entry name" value="Periplasmic binding protein-like I"/>
    <property type="match status" value="1"/>
</dbReference>
<evidence type="ECO:0000313" key="6">
    <source>
        <dbReference type="Proteomes" id="UP001265259"/>
    </source>
</evidence>
<dbReference type="RefSeq" id="WP_311694434.1">
    <property type="nucleotide sequence ID" value="NZ_JAVRHL010000009.1"/>
</dbReference>
<organism evidence="5 6">
    <name type="scientific">Tropicimonas omnivorans</name>
    <dbReference type="NCBI Taxonomy" id="3075590"/>
    <lineage>
        <taxon>Bacteria</taxon>
        <taxon>Pseudomonadati</taxon>
        <taxon>Pseudomonadota</taxon>
        <taxon>Alphaproteobacteria</taxon>
        <taxon>Rhodobacterales</taxon>
        <taxon>Roseobacteraceae</taxon>
        <taxon>Tropicimonas</taxon>
    </lineage>
</organism>
<evidence type="ECO:0000256" key="3">
    <source>
        <dbReference type="ARBA" id="ARBA00023163"/>
    </source>
</evidence>
<sequence length="337" mass="35886">MSTRVRIADVAAAAGVSTATVSRTLSSPGIVGEETRARVMAAVAATGYRINAAARDLRRQQPRAILVLAPNLANTFFNRIIAAIQDVAGQAGLAVQISDSRAGTDMLETIVQCGRADGIVLLDGALRPEMVRNWKLPVIQLCEWNDDYALPGLQIDNAAAARVAVNHLADLGHTRILHVAGPSENVLSHARRAGFEDAMAARGLSPEIHQGGFTIEAGAAAAHAWANIADRPTAVFTASDECAFGFISECYRLGFKVPRDVSVIGFDDVDFAGHFLPPLTTIHQPRARLGRQAAERLVSALQSDTPLGAGYDQIPPHLVIRSSTSACSASKRRETDR</sequence>
<reference evidence="5 6" key="1">
    <citation type="submission" date="2023-09" db="EMBL/GenBank/DDBJ databases">
        <authorList>
            <person name="Rey-Velasco X."/>
        </authorList>
    </citation>
    <scope>NUCLEOTIDE SEQUENCE [LARGE SCALE GENOMIC DNA]</scope>
    <source>
        <strain evidence="5 6">F158</strain>
    </source>
</reference>
<dbReference type="Pfam" id="PF13377">
    <property type="entry name" value="Peripla_BP_3"/>
    <property type="match status" value="1"/>
</dbReference>
<dbReference type="PANTHER" id="PTHR30146">
    <property type="entry name" value="LACI-RELATED TRANSCRIPTIONAL REPRESSOR"/>
    <property type="match status" value="1"/>
</dbReference>
<dbReference type="InterPro" id="IPR046335">
    <property type="entry name" value="LacI/GalR-like_sensor"/>
</dbReference>
<proteinExistence type="predicted"/>
<evidence type="ECO:0000313" key="5">
    <source>
        <dbReference type="EMBL" id="MDT0684700.1"/>
    </source>
</evidence>
<protein>
    <submittedName>
        <fullName evidence="5">Substrate-binding domain-containing protein</fullName>
    </submittedName>
</protein>